<dbReference type="SMART" id="SM00232">
    <property type="entry name" value="JAB_MPN"/>
    <property type="match status" value="1"/>
</dbReference>
<name>A0ABX6EXE1_KLUMA</name>
<dbReference type="PANTHER" id="PTHR10410">
    <property type="entry name" value="EUKARYOTIC TRANSLATION INITIATION FACTOR 3 -RELATED"/>
    <property type="match status" value="1"/>
</dbReference>
<dbReference type="PROSITE" id="PS50249">
    <property type="entry name" value="MPN"/>
    <property type="match status" value="1"/>
</dbReference>
<dbReference type="EMBL" id="CP015055">
    <property type="protein sequence ID" value="QGN14918.1"/>
    <property type="molecule type" value="Genomic_DNA"/>
</dbReference>
<dbReference type="Gene3D" id="3.40.140.10">
    <property type="entry name" value="Cytidine Deaminase, domain 2"/>
    <property type="match status" value="1"/>
</dbReference>
<feature type="domain" description="MPN" evidence="2">
    <location>
        <begin position="72"/>
        <end position="207"/>
    </location>
</feature>
<accession>A0ABX6EXE1</accession>
<dbReference type="CDD" id="cd08069">
    <property type="entry name" value="MPN_RPN11_CSN5"/>
    <property type="match status" value="1"/>
</dbReference>
<dbReference type="InterPro" id="IPR050242">
    <property type="entry name" value="JAMM_MPN+_peptidase_M67A"/>
</dbReference>
<dbReference type="Pfam" id="PF01398">
    <property type="entry name" value="JAB"/>
    <property type="match status" value="1"/>
</dbReference>
<evidence type="ECO:0000313" key="4">
    <source>
        <dbReference type="Proteomes" id="UP000422736"/>
    </source>
</evidence>
<evidence type="ECO:0000256" key="1">
    <source>
        <dbReference type="SAM" id="MobiDB-lite"/>
    </source>
</evidence>
<dbReference type="InterPro" id="IPR037518">
    <property type="entry name" value="MPN"/>
</dbReference>
<feature type="region of interest" description="Disordered" evidence="1">
    <location>
        <begin position="298"/>
        <end position="330"/>
    </location>
</feature>
<feature type="compositionally biased region" description="Low complexity" evidence="1">
    <location>
        <begin position="301"/>
        <end position="313"/>
    </location>
</feature>
<evidence type="ECO:0000259" key="2">
    <source>
        <dbReference type="PROSITE" id="PS50249"/>
    </source>
</evidence>
<dbReference type="Proteomes" id="UP000422736">
    <property type="component" value="Chromosome 2"/>
</dbReference>
<dbReference type="SUPFAM" id="SSF102712">
    <property type="entry name" value="JAB1/MPN domain"/>
    <property type="match status" value="1"/>
</dbReference>
<gene>
    <name evidence="3" type="primary">RRI1</name>
    <name evidence="3" type="ORF">FIM1_1592</name>
</gene>
<proteinExistence type="predicted"/>
<protein>
    <submittedName>
        <fullName evidence="3">COP9 signalosome complex subunit 5</fullName>
    </submittedName>
</protein>
<reference evidence="3 4" key="1">
    <citation type="submission" date="2016-03" db="EMBL/GenBank/DDBJ databases">
        <title>How can Kluyveromyces marxianus grow so fast - potential evolutionary course in Saccharomyces Complex revealed by comparative genomics.</title>
        <authorList>
            <person name="Mo W."/>
            <person name="Lu W."/>
            <person name="Yang X."/>
            <person name="Qi J."/>
            <person name="Lv H."/>
        </authorList>
    </citation>
    <scope>NUCLEOTIDE SEQUENCE [LARGE SCALE GENOMIC DNA]</scope>
    <source>
        <strain evidence="3 4">FIM1</strain>
    </source>
</reference>
<dbReference type="InterPro" id="IPR000555">
    <property type="entry name" value="JAMM/MPN+_dom"/>
</dbReference>
<reference evidence="3 4" key="2">
    <citation type="submission" date="2019-11" db="EMBL/GenBank/DDBJ databases">
        <authorList>
            <person name="Lu H."/>
        </authorList>
    </citation>
    <scope>NUCLEOTIDE SEQUENCE [LARGE SCALE GENOMIC DNA]</scope>
    <source>
        <strain evidence="3 4">FIM1</strain>
    </source>
</reference>
<keyword evidence="4" id="KW-1185">Reference proteome</keyword>
<organism evidence="3 4">
    <name type="scientific">Kluyveromyces marxianus</name>
    <name type="common">Yeast</name>
    <name type="synonym">Candida kefyr</name>
    <dbReference type="NCBI Taxonomy" id="4911"/>
    <lineage>
        <taxon>Eukaryota</taxon>
        <taxon>Fungi</taxon>
        <taxon>Dikarya</taxon>
        <taxon>Ascomycota</taxon>
        <taxon>Saccharomycotina</taxon>
        <taxon>Saccharomycetes</taxon>
        <taxon>Saccharomycetales</taxon>
        <taxon>Saccharomycetaceae</taxon>
        <taxon>Kluyveromyces</taxon>
    </lineage>
</organism>
<evidence type="ECO:0000313" key="3">
    <source>
        <dbReference type="EMBL" id="QGN14918.1"/>
    </source>
</evidence>
<sequence length="380" mass="43863">MNSTKFHDISLKEISQWISINERTLINQNSNQTNTQNTEIGNGSIPIIDKLPIRTPITPELWKRNPCMFQKCLLSRLASVKILSHAISGRNIEVMGMLVGYSSNDIIVVKDCYSLPVQGTETRVNAHMESYEYMVQYLDAFVGKEDKIVGWYHSHPGYGCWLSNIDIQTQSLNQNYQDPYIAIVVDPKKSLEEKRLEIGAFRTIPSKESNKNDAFYPLNVQIYQNRFDASMSKLQFKFQVDSKVRYDHNEPELYKELLECVGNWFHAKKMMKNTTVPIFSIDSEPMNDNTSINDEMMQERSNSISSTSSLTTRHTTDVEMDEQESEQSSLELAANPVPGAHFQEAEVRQDYELKKKRLLLLKVKQYHKLKTYKQLFMESG</sequence>